<dbReference type="PANTHER" id="PTHR34219:SF4">
    <property type="entry name" value="PEPSY DOMAIN-CONTAINING PROTEIN"/>
    <property type="match status" value="1"/>
</dbReference>
<comment type="caution">
    <text evidence="2">The sequence shown here is derived from an EMBL/GenBank/DDBJ whole genome shotgun (WGS) entry which is preliminary data.</text>
</comment>
<feature type="transmembrane region" description="Helical" evidence="1">
    <location>
        <begin position="21"/>
        <end position="45"/>
    </location>
</feature>
<evidence type="ECO:0000313" key="2">
    <source>
        <dbReference type="EMBL" id="RIX74529.1"/>
    </source>
</evidence>
<dbReference type="EMBL" id="QXMN01000050">
    <property type="protein sequence ID" value="RIX74529.1"/>
    <property type="molecule type" value="Genomic_DNA"/>
</dbReference>
<keyword evidence="1" id="KW-0812">Transmembrane</keyword>
<evidence type="ECO:0000256" key="1">
    <source>
        <dbReference type="SAM" id="Phobius"/>
    </source>
</evidence>
<gene>
    <name evidence="2" type="ORF">D3H34_26920</name>
</gene>
<name>A0A9X8D001_9BURK</name>
<evidence type="ECO:0000313" key="3">
    <source>
        <dbReference type="Proteomes" id="UP000265619"/>
    </source>
</evidence>
<keyword evidence="1" id="KW-0472">Membrane</keyword>
<feature type="transmembrane region" description="Helical" evidence="1">
    <location>
        <begin position="452"/>
        <end position="468"/>
    </location>
</feature>
<keyword evidence="1" id="KW-1133">Transmembrane helix</keyword>
<feature type="transmembrane region" description="Helical" evidence="1">
    <location>
        <begin position="414"/>
        <end position="436"/>
    </location>
</feature>
<proteinExistence type="predicted"/>
<sequence length="538" mass="57979">MSTKKTKATSQGGFRQAQAWLHTWCGLWFSWLLFAVFLTGTLAVFDEPITHWMTPEHHAEEAAAAAKKGEPTADRAQRLAWGLAYMAEHHPGAAMWELWPSDAQGGGELKVYWFDANQQYASASLDPTTGRPMKEEGGHATRATLGGHHFVDFHYELHAGTVGLWIVGIAAMAMLVALVSGVITHKRIFKDFFTFRPKKGQRSWLDAHNAVAVLTLPFQFMIAYTGLVISGTTFMPAGKVLHYGTGPAAQVRFAAELGDSDKPAPTGRAMPVPALESFAARGQAQMGQPVRAVVIDHPGDAAARIGVYGWNGDDESARRLSATTGMVQFSAATGEVQRVRLPGAADGGAAMLAQSAMGGLHMVTFGGWPMKWLYFLCGLAGTAMMGSGAVLFIVKRRQKHLGEFGGATARVYRLVEALNVAAIAGLAIACVGYLWANRLVPVGIGHRADRELQVFFALWALALVHAFLRQPARAWREQLGALAALCLLLPALNVVTTGDHMLAQLLRGDWESLGVELGAVAFGLAALGALRHLRRKAR</sequence>
<feature type="transmembrane region" description="Helical" evidence="1">
    <location>
        <begin position="162"/>
        <end position="183"/>
    </location>
</feature>
<accession>A0A9X8D001</accession>
<feature type="transmembrane region" description="Helical" evidence="1">
    <location>
        <begin position="204"/>
        <end position="229"/>
    </location>
</feature>
<dbReference type="InterPro" id="IPR005625">
    <property type="entry name" value="PepSY-ass_TM"/>
</dbReference>
<keyword evidence="3" id="KW-1185">Reference proteome</keyword>
<organism evidence="2 3">
    <name type="scientific">Acidovorax cavernicola</name>
    <dbReference type="NCBI Taxonomy" id="1675792"/>
    <lineage>
        <taxon>Bacteria</taxon>
        <taxon>Pseudomonadati</taxon>
        <taxon>Pseudomonadota</taxon>
        <taxon>Betaproteobacteria</taxon>
        <taxon>Burkholderiales</taxon>
        <taxon>Comamonadaceae</taxon>
        <taxon>Acidovorax</taxon>
    </lineage>
</organism>
<dbReference type="Pfam" id="PF03929">
    <property type="entry name" value="PepSY_TM"/>
    <property type="match status" value="1"/>
</dbReference>
<reference evidence="2 3" key="1">
    <citation type="submission" date="2018-09" db="EMBL/GenBank/DDBJ databases">
        <title>Acidovorax cavernicola nov. sp. isolated from Gruta de las Maravillas (Aracena, Spain).</title>
        <authorList>
            <person name="Jurado V."/>
            <person name="Gutierrez-Patricio S."/>
            <person name="Gonzalez-Pimentel J.L."/>
            <person name="Miller A.Z."/>
            <person name="Laiz L."/>
            <person name="Saiz-Jimenez C."/>
        </authorList>
    </citation>
    <scope>NUCLEOTIDE SEQUENCE [LARGE SCALE GENOMIC DNA]</scope>
    <source>
        <strain evidence="2 3">1011MAR4D40.2</strain>
    </source>
</reference>
<dbReference type="OrthoDB" id="9776609at2"/>
<protein>
    <submittedName>
        <fullName evidence="2">PepSY domain-containing protein</fullName>
    </submittedName>
</protein>
<dbReference type="RefSeq" id="WP_119557491.1">
    <property type="nucleotide sequence ID" value="NZ_QXMN01000050.1"/>
</dbReference>
<feature type="transmembrane region" description="Helical" evidence="1">
    <location>
        <begin position="510"/>
        <end position="530"/>
    </location>
</feature>
<dbReference type="Proteomes" id="UP000265619">
    <property type="component" value="Unassembled WGS sequence"/>
</dbReference>
<dbReference type="PANTHER" id="PTHR34219">
    <property type="entry name" value="IRON-REGULATED INNER MEMBRANE PROTEIN-RELATED"/>
    <property type="match status" value="1"/>
</dbReference>
<feature type="transmembrane region" description="Helical" evidence="1">
    <location>
        <begin position="480"/>
        <end position="498"/>
    </location>
</feature>
<feature type="transmembrane region" description="Helical" evidence="1">
    <location>
        <begin position="372"/>
        <end position="394"/>
    </location>
</feature>
<dbReference type="AlphaFoldDB" id="A0A9X8D001"/>